<keyword evidence="2" id="KW-0805">Transcription regulation</keyword>
<gene>
    <name evidence="6" type="ORF">DWY77_06175</name>
</gene>
<evidence type="ECO:0000313" key="6">
    <source>
        <dbReference type="EMBL" id="RGQ83471.1"/>
    </source>
</evidence>
<dbReference type="EMBL" id="QRTP01000012">
    <property type="protein sequence ID" value="RGQ83471.1"/>
    <property type="molecule type" value="Genomic_DNA"/>
</dbReference>
<dbReference type="Pfam" id="PF00126">
    <property type="entry name" value="HTH_1"/>
    <property type="match status" value="1"/>
</dbReference>
<dbReference type="InterPro" id="IPR000847">
    <property type="entry name" value="LysR_HTH_N"/>
</dbReference>
<dbReference type="Gene3D" id="1.10.10.10">
    <property type="entry name" value="Winged helix-like DNA-binding domain superfamily/Winged helix DNA-binding domain"/>
    <property type="match status" value="1"/>
</dbReference>
<dbReference type="PRINTS" id="PR00039">
    <property type="entry name" value="HTHLYSR"/>
</dbReference>
<comment type="caution">
    <text evidence="6">The sequence shown here is derived from an EMBL/GenBank/DDBJ whole genome shotgun (WGS) entry which is preliminary data.</text>
</comment>
<protein>
    <submittedName>
        <fullName evidence="6">LysR family transcriptional regulator</fullName>
    </submittedName>
</protein>
<dbReference type="PROSITE" id="PS50931">
    <property type="entry name" value="HTH_LYSR"/>
    <property type="match status" value="1"/>
</dbReference>
<evidence type="ECO:0000313" key="7">
    <source>
        <dbReference type="Proteomes" id="UP000286147"/>
    </source>
</evidence>
<evidence type="ECO:0000259" key="5">
    <source>
        <dbReference type="PROSITE" id="PS50931"/>
    </source>
</evidence>
<dbReference type="Proteomes" id="UP000286147">
    <property type="component" value="Unassembled WGS sequence"/>
</dbReference>
<dbReference type="InterPro" id="IPR036390">
    <property type="entry name" value="WH_DNA-bd_sf"/>
</dbReference>
<evidence type="ECO:0000256" key="2">
    <source>
        <dbReference type="ARBA" id="ARBA00023015"/>
    </source>
</evidence>
<dbReference type="RefSeq" id="WP_118035944.1">
    <property type="nucleotide sequence ID" value="NZ_QRTP01000012.1"/>
</dbReference>
<keyword evidence="4" id="KW-0804">Transcription</keyword>
<comment type="similarity">
    <text evidence="1">Belongs to the LysR transcriptional regulatory family.</text>
</comment>
<feature type="domain" description="HTH lysR-type" evidence="5">
    <location>
        <begin position="1"/>
        <end position="58"/>
    </location>
</feature>
<accession>A0A412CEH0</accession>
<dbReference type="PANTHER" id="PTHR30346:SF28">
    <property type="entry name" value="HTH-TYPE TRANSCRIPTIONAL REGULATOR CYNR"/>
    <property type="match status" value="1"/>
</dbReference>
<dbReference type="PANTHER" id="PTHR30346">
    <property type="entry name" value="TRANSCRIPTIONAL DUAL REGULATOR HCAR-RELATED"/>
    <property type="match status" value="1"/>
</dbReference>
<evidence type="ECO:0000256" key="1">
    <source>
        <dbReference type="ARBA" id="ARBA00009437"/>
    </source>
</evidence>
<dbReference type="AlphaFoldDB" id="A0A412CEH0"/>
<dbReference type="GO" id="GO:0032993">
    <property type="term" value="C:protein-DNA complex"/>
    <property type="evidence" value="ECO:0007669"/>
    <property type="project" value="TreeGrafter"/>
</dbReference>
<organism evidence="6 7">
    <name type="scientific">Megamonas rupellensis</name>
    <dbReference type="NCBI Taxonomy" id="491921"/>
    <lineage>
        <taxon>Bacteria</taxon>
        <taxon>Bacillati</taxon>
        <taxon>Bacillota</taxon>
        <taxon>Negativicutes</taxon>
        <taxon>Selenomonadales</taxon>
        <taxon>Selenomonadaceae</taxon>
        <taxon>Megamonas</taxon>
    </lineage>
</organism>
<evidence type="ECO:0000256" key="3">
    <source>
        <dbReference type="ARBA" id="ARBA00023125"/>
    </source>
</evidence>
<dbReference type="GO" id="GO:0003677">
    <property type="term" value="F:DNA binding"/>
    <property type="evidence" value="ECO:0007669"/>
    <property type="project" value="UniProtKB-KW"/>
</dbReference>
<keyword evidence="3" id="KW-0238">DNA-binding</keyword>
<dbReference type="SUPFAM" id="SSF53850">
    <property type="entry name" value="Periplasmic binding protein-like II"/>
    <property type="match status" value="1"/>
</dbReference>
<sequence>MELRHLKYFIAVAEEQSFSKAAKRLNIAQPPLSYQINILENELNLKLFNRNVRPIELTLAGKYFYQKSLELLSSLHNYCEETFKISTGESGSLKIAFSGNGIFYTIPFIVNKMHLKYPLIKLDLIPLNTHDQIKYLIENFIEIGIICALPTLNEIETKIICEENFLLVLPKSHKLAKINKPIDLHDLKQDKFILTKKDAGEHYYNVIEKIFLNASLKPIVIQEVYDLYTALALVKANLGVTIVPESFKKLSLNGIVFKKISNINEKLFTAIAWRKDSKNPLVKLIIDLF</sequence>
<dbReference type="Gene3D" id="3.40.190.10">
    <property type="entry name" value="Periplasmic binding protein-like II"/>
    <property type="match status" value="2"/>
</dbReference>
<dbReference type="SUPFAM" id="SSF46785">
    <property type="entry name" value="Winged helix' DNA-binding domain"/>
    <property type="match status" value="1"/>
</dbReference>
<evidence type="ECO:0000256" key="4">
    <source>
        <dbReference type="ARBA" id="ARBA00023163"/>
    </source>
</evidence>
<reference evidence="6 7" key="1">
    <citation type="submission" date="2018-08" db="EMBL/GenBank/DDBJ databases">
        <title>A genome reference for cultivated species of the human gut microbiota.</title>
        <authorList>
            <person name="Zou Y."/>
            <person name="Xue W."/>
            <person name="Luo G."/>
        </authorList>
    </citation>
    <scope>NUCLEOTIDE SEQUENCE [LARGE SCALE GENOMIC DNA]</scope>
    <source>
        <strain evidence="6 7">AF27-12</strain>
    </source>
</reference>
<dbReference type="InterPro" id="IPR005119">
    <property type="entry name" value="LysR_subst-bd"/>
</dbReference>
<name>A0A412CEH0_9FIRM</name>
<dbReference type="InterPro" id="IPR036388">
    <property type="entry name" value="WH-like_DNA-bd_sf"/>
</dbReference>
<dbReference type="CDD" id="cd08414">
    <property type="entry name" value="PBP2_LTTR_aromatics_like"/>
    <property type="match status" value="1"/>
</dbReference>
<proteinExistence type="inferred from homology"/>
<dbReference type="FunFam" id="1.10.10.10:FF:000001">
    <property type="entry name" value="LysR family transcriptional regulator"/>
    <property type="match status" value="1"/>
</dbReference>
<dbReference type="Pfam" id="PF03466">
    <property type="entry name" value="LysR_substrate"/>
    <property type="match status" value="1"/>
</dbReference>
<dbReference type="GO" id="GO:0003700">
    <property type="term" value="F:DNA-binding transcription factor activity"/>
    <property type="evidence" value="ECO:0007669"/>
    <property type="project" value="InterPro"/>
</dbReference>